<evidence type="ECO:0000256" key="1">
    <source>
        <dbReference type="RuleBase" id="RU003651"/>
    </source>
</evidence>
<dbReference type="CDD" id="cd19481">
    <property type="entry name" value="RecA-like_protease"/>
    <property type="match status" value="1"/>
</dbReference>
<feature type="coiled-coil region" evidence="2">
    <location>
        <begin position="210"/>
        <end position="265"/>
    </location>
</feature>
<dbReference type="InterPro" id="IPR027417">
    <property type="entry name" value="P-loop_NTPase"/>
</dbReference>
<evidence type="ECO:0000313" key="5">
    <source>
        <dbReference type="EMBL" id="PQP79828.1"/>
    </source>
</evidence>
<proteinExistence type="inferred from homology"/>
<accession>A0A2S8NV55</accession>
<dbReference type="GO" id="GO:0006508">
    <property type="term" value="P:proteolysis"/>
    <property type="evidence" value="ECO:0007669"/>
    <property type="project" value="TreeGrafter"/>
</dbReference>
<dbReference type="InterPro" id="IPR003593">
    <property type="entry name" value="AAA+_ATPase"/>
</dbReference>
<dbReference type="PANTHER" id="PTHR23076:SF58">
    <property type="entry name" value="INACTIVE ATP-DEPENDENT ZINC METALLOPROTEASE FTSHI 5, CHLOROPLASTIC-RELATED"/>
    <property type="match status" value="1"/>
</dbReference>
<evidence type="ECO:0000256" key="2">
    <source>
        <dbReference type="SAM" id="Coils"/>
    </source>
</evidence>
<keyword evidence="3" id="KW-0472">Membrane</keyword>
<evidence type="ECO:0000313" key="6">
    <source>
        <dbReference type="Proteomes" id="UP000238672"/>
    </source>
</evidence>
<evidence type="ECO:0000256" key="3">
    <source>
        <dbReference type="SAM" id="Phobius"/>
    </source>
</evidence>
<name>A0A2S8NV55_9MOLU</name>
<dbReference type="Pfam" id="PF00004">
    <property type="entry name" value="AAA"/>
    <property type="match status" value="1"/>
</dbReference>
<dbReference type="GO" id="GO:0005524">
    <property type="term" value="F:ATP binding"/>
    <property type="evidence" value="ECO:0007669"/>
    <property type="project" value="UniProtKB-KW"/>
</dbReference>
<comment type="caution">
    <text evidence="5">The sequence shown here is derived from an EMBL/GenBank/DDBJ whole genome shotgun (WGS) entry which is preliminary data.</text>
</comment>
<dbReference type="GO" id="GO:0004176">
    <property type="term" value="F:ATP-dependent peptidase activity"/>
    <property type="evidence" value="ECO:0007669"/>
    <property type="project" value="TreeGrafter"/>
</dbReference>
<keyword evidence="1" id="KW-0547">Nucleotide-binding</keyword>
<keyword evidence="3" id="KW-0812">Transmembrane</keyword>
<keyword evidence="2" id="KW-0175">Coiled coil</keyword>
<comment type="similarity">
    <text evidence="1">Belongs to the AAA ATPase family.</text>
</comment>
<sequence>MKRIKNNHLKNFFLLCNLFFIFSLSFIFLIGMAGIKASSEESSVSLSYQEAKKSSKAVQKLKSMFPKLKNNEKLLDKILDKILTEFDNKIYSSLFVDRKDDLYKLSLLEKYNILSEFPYAIAQMKFDPNDIIFAFIGYSADFINYNQYLKFKNNNFQDPKGLSWKTWNGPSNFHLISKSDIEFFIRSYEIILQFEQEQQTKKDPEALNYLKQLQKRIDEYQYNQYQLQSENRQLKKEAVGYRKEIQQKTQEIGQLTTDLQQKTNESEGYKTELNEVKTILKSVNEQLAQTTTLTSQQRKELNETKINANKREKELEDKLRNKDQELTQFKTDLAPKLIELDSLKKRVEEDHDIREREKQQFLFLIGKEKEKVQDLEIKSDKLIQENHSLQSENRQLKKEAVDYEQSFTEFFKSTVDKQDLIVDKLGKNIDMLTQMQNKQPQQLETEDSKIAQKFLKRTDDLPGFDNVIGMEPIIKQLKEVLDYLLHKDSYKDMGLKKIQKGFLLYGPPGTGKSFLANVFAKEAGLPFFALSSDDFSKKYVGEAPKLINAVFEEARKNSPSIILIDDCDAVFKSRVSDAINSDHGNVITSFLSQMEGVKFDKNRPVFVIGTTNYINQIDTAILSRFNRLIKVDTWSKIEINGFLKKKSKEYLLDIRAVNYLDKIIEQIHEYGSDAIKNPRKMIDLLDQSVTIAVGHKHFRILPEDLQLSFERLINNVTPHKWEAHRHQKHELQQLLTTHYYKQIPIEHLYKDSDFKHLEHKHFQLITEKNSLFHKVVYNSDAQDQIKIISFLKDKTRINYNYNSENPLHEDILGFYFEYDKNQILPNNHFELNLPEIKSLEQILDEAHNAKVTKIYFIWNLNKKEVNQNIIAELIKKYTTIYPFLTFDSAFHQQIQKEAANIHNNMQELQQFILRYIENIKTHLLEQVLEQIEITNSNINFETNPELKQNILKQADVLWQKQSNIFSLSDLKNQMINDIKIQFEINQRAEKRSYNKLI</sequence>
<feature type="domain" description="AAA+ ATPase" evidence="4">
    <location>
        <begin position="498"/>
        <end position="636"/>
    </location>
</feature>
<dbReference type="PROSITE" id="PS00674">
    <property type="entry name" value="AAA"/>
    <property type="match status" value="1"/>
</dbReference>
<dbReference type="Proteomes" id="UP000238672">
    <property type="component" value="Unassembled WGS sequence"/>
</dbReference>
<evidence type="ECO:0000259" key="4">
    <source>
        <dbReference type="SMART" id="SM00382"/>
    </source>
</evidence>
<dbReference type="InterPro" id="IPR003959">
    <property type="entry name" value="ATPase_AAA_core"/>
</dbReference>
<dbReference type="InterPro" id="IPR003960">
    <property type="entry name" value="ATPase_AAA_CS"/>
</dbReference>
<keyword evidence="1" id="KW-0067">ATP-binding</keyword>
<dbReference type="SMART" id="SM00382">
    <property type="entry name" value="AAA"/>
    <property type="match status" value="1"/>
</dbReference>
<feature type="coiled-coil region" evidence="2">
    <location>
        <begin position="298"/>
        <end position="406"/>
    </location>
</feature>
<dbReference type="EMBL" id="PUUG01000015">
    <property type="protein sequence ID" value="PQP79828.1"/>
    <property type="molecule type" value="Genomic_DNA"/>
</dbReference>
<reference evidence="5 6" key="1">
    <citation type="submission" date="2018-02" db="EMBL/GenBank/DDBJ databases">
        <title>Metagenomics reveals mixed infection of spiroplasma and phytoplasma in chicory.</title>
        <authorList>
            <person name="Polano C."/>
            <person name="Moruzzi S."/>
            <person name="Ermacora P."/>
            <person name="Ferrini F."/>
            <person name="Martini M."/>
            <person name="Firrao G."/>
        </authorList>
    </citation>
    <scope>NUCLEOTIDE SEQUENCE [LARGE SCALE GENOMIC DNA]</scope>
    <source>
        <strain evidence="5 6">ChiP</strain>
    </source>
</reference>
<protein>
    <recommendedName>
        <fullName evidence="4">AAA+ ATPase domain-containing protein</fullName>
    </recommendedName>
</protein>
<dbReference type="AlphaFoldDB" id="A0A2S8NV55"/>
<keyword evidence="3" id="KW-1133">Transmembrane helix</keyword>
<dbReference type="GO" id="GO:0016887">
    <property type="term" value="F:ATP hydrolysis activity"/>
    <property type="evidence" value="ECO:0007669"/>
    <property type="project" value="InterPro"/>
</dbReference>
<dbReference type="SUPFAM" id="SSF52540">
    <property type="entry name" value="P-loop containing nucleoside triphosphate hydrolases"/>
    <property type="match status" value="1"/>
</dbReference>
<dbReference type="PANTHER" id="PTHR23076">
    <property type="entry name" value="METALLOPROTEASE M41 FTSH"/>
    <property type="match status" value="1"/>
</dbReference>
<organism evidence="5 6">
    <name type="scientific">Candidatus Phytoplasma phoenicium</name>
    <dbReference type="NCBI Taxonomy" id="198422"/>
    <lineage>
        <taxon>Bacteria</taxon>
        <taxon>Bacillati</taxon>
        <taxon>Mycoplasmatota</taxon>
        <taxon>Mollicutes</taxon>
        <taxon>Acholeplasmatales</taxon>
        <taxon>Acholeplasmataceae</taxon>
        <taxon>Candidatus Phytoplasma</taxon>
        <taxon>16SrIX (Pigeon pea witches'-broom group)</taxon>
    </lineage>
</organism>
<feature type="transmembrane region" description="Helical" evidence="3">
    <location>
        <begin position="12"/>
        <end position="35"/>
    </location>
</feature>
<keyword evidence="6" id="KW-1185">Reference proteome</keyword>
<gene>
    <name evidence="5" type="ORF">C6B37_00890</name>
</gene>
<dbReference type="Gene3D" id="3.40.50.300">
    <property type="entry name" value="P-loop containing nucleotide triphosphate hydrolases"/>
    <property type="match status" value="1"/>
</dbReference>